<keyword evidence="7" id="KW-1185">Reference proteome</keyword>
<feature type="active site" description="Nucleophile" evidence="1">
    <location>
        <position position="69"/>
    </location>
</feature>
<evidence type="ECO:0000313" key="6">
    <source>
        <dbReference type="EMBL" id="AJK68674.1"/>
    </source>
</evidence>
<dbReference type="SFLD" id="SFLDS00019">
    <property type="entry name" value="Glutathione_Transferase_(cytos"/>
    <property type="match status" value="1"/>
</dbReference>
<dbReference type="PANTHER" id="PTHR32419">
    <property type="entry name" value="GLUTATHIONYL-HYDROQUINONE REDUCTASE"/>
    <property type="match status" value="1"/>
</dbReference>
<dbReference type="InterPro" id="IPR036249">
    <property type="entry name" value="Thioredoxin-like_sf"/>
</dbReference>
<feature type="binding site" evidence="2">
    <location>
        <position position="102"/>
    </location>
    <ligand>
        <name>glutathione</name>
        <dbReference type="ChEBI" id="CHEBI:57925"/>
    </ligand>
</feature>
<dbReference type="STRING" id="1224162.B840_05290"/>
<feature type="site" description="Lowers pKa of active site Cys" evidence="3">
    <location>
        <position position="301"/>
    </location>
</feature>
<evidence type="ECO:0000256" key="1">
    <source>
        <dbReference type="PIRSR" id="PIRSR015753-1"/>
    </source>
</evidence>
<feature type="region of interest" description="Disordered" evidence="4">
    <location>
        <begin position="1"/>
        <end position="26"/>
    </location>
</feature>
<dbReference type="GO" id="GO:0004364">
    <property type="term" value="F:glutathione transferase activity"/>
    <property type="evidence" value="ECO:0007669"/>
    <property type="project" value="InterPro"/>
</dbReference>
<feature type="site" description="Lowers pKa of active site Cys" evidence="3">
    <location>
        <position position="258"/>
    </location>
</feature>
<sequence length="361" mass="40504">MTTDSNGNDSWAGDAQNASPDGEFVRDTQYINDRITSDAPAGEATEQSDGTFRWPVEAGRYRLVAARACPWAHRAVIVRRLMGLEDVISLGLTGPTHDKRSWTFDLDPGGVDPVLELPRLQDAYFNRFPDYPRGITVPAIVEESSRKVVTNDYPTLVRDMITQWGQFHRAGAPDLWPAEHVAEMEELNKWLFTEVNNGVYRCGFAGSQEAYDSAYDRLWAALDTLEERLSTRRYLVGDHVTETDIRLFTTLVRFDAVYHGHFKASRNKITEMPNLWGYLRELFQLPGFGDTTDFTEIKQHYYIVHTEVNPTQIVPKGPDLSGFATPHGREALGGRPFADGTTLPGPVPVGEGLKNPEPFQG</sequence>
<dbReference type="CDD" id="cd03190">
    <property type="entry name" value="GST_C_Omega_like"/>
    <property type="match status" value="1"/>
</dbReference>
<dbReference type="Pfam" id="PF13410">
    <property type="entry name" value="GST_C_2"/>
    <property type="match status" value="1"/>
</dbReference>
<dbReference type="Proteomes" id="UP000031928">
    <property type="component" value="Chromosome"/>
</dbReference>
<dbReference type="PANTHER" id="PTHR32419:SF6">
    <property type="entry name" value="GLUTATHIONE S-TRANSFERASE OMEGA-LIKE 1-RELATED"/>
    <property type="match status" value="1"/>
</dbReference>
<feature type="region of interest" description="Disordered" evidence="4">
    <location>
        <begin position="325"/>
        <end position="361"/>
    </location>
</feature>
<protein>
    <recommendedName>
        <fullName evidence="5">GST C-terminal domain-containing protein</fullName>
    </recommendedName>
</protein>
<dbReference type="SFLD" id="SFLDG01148">
    <property type="entry name" value="Xi_(cytGST)"/>
    <property type="match status" value="1"/>
</dbReference>
<dbReference type="InterPro" id="IPR004045">
    <property type="entry name" value="Glutathione_S-Trfase_N"/>
</dbReference>
<dbReference type="InterPro" id="IPR036282">
    <property type="entry name" value="Glutathione-S-Trfase_C_sf"/>
</dbReference>
<feature type="active site" description="Proton donor/acceptor" evidence="1">
    <location>
        <position position="200"/>
    </location>
</feature>
<evidence type="ECO:0000259" key="5">
    <source>
        <dbReference type="PROSITE" id="PS50405"/>
    </source>
</evidence>
<dbReference type="Gene3D" id="1.20.1050.10">
    <property type="match status" value="1"/>
</dbReference>
<dbReference type="GO" id="GO:0005737">
    <property type="term" value="C:cytoplasm"/>
    <property type="evidence" value="ECO:0007669"/>
    <property type="project" value="TreeGrafter"/>
</dbReference>
<dbReference type="PROSITE" id="PS50405">
    <property type="entry name" value="GST_CTER"/>
    <property type="match status" value="1"/>
</dbReference>
<reference evidence="6 7" key="1">
    <citation type="submission" date="2014-05" db="EMBL/GenBank/DDBJ databases">
        <title>Complete genome sequence of Corynebacterium marinum DSM 44953.</title>
        <authorList>
            <person name="Schaffert L."/>
            <person name="Albersmeier A."/>
            <person name="Kalinowski J."/>
            <person name="Ruckert C."/>
        </authorList>
    </citation>
    <scope>NUCLEOTIDE SEQUENCE [LARGE SCALE GENOMIC DNA]</scope>
    <source>
        <strain evidence="6 7">DSM 44953</strain>
    </source>
</reference>
<dbReference type="PIRSF" id="PIRSF015753">
    <property type="entry name" value="GST"/>
    <property type="match status" value="1"/>
</dbReference>
<dbReference type="SFLD" id="SFLDG01206">
    <property type="entry name" value="Xi.1"/>
    <property type="match status" value="1"/>
</dbReference>
<accession>A0A0B6TQX7</accession>
<dbReference type="InterPro" id="IPR047047">
    <property type="entry name" value="GST_Omega-like_C"/>
</dbReference>
<dbReference type="KEGG" id="cmq:B840_05290"/>
<dbReference type="SUPFAM" id="SSF52833">
    <property type="entry name" value="Thioredoxin-like"/>
    <property type="match status" value="1"/>
</dbReference>
<evidence type="ECO:0000256" key="2">
    <source>
        <dbReference type="PIRSR" id="PIRSR015753-2"/>
    </source>
</evidence>
<proteinExistence type="predicted"/>
<organism evidence="6 7">
    <name type="scientific">Corynebacterium marinum DSM 44953</name>
    <dbReference type="NCBI Taxonomy" id="1224162"/>
    <lineage>
        <taxon>Bacteria</taxon>
        <taxon>Bacillati</taxon>
        <taxon>Actinomycetota</taxon>
        <taxon>Actinomycetes</taxon>
        <taxon>Mycobacteriales</taxon>
        <taxon>Corynebacteriaceae</taxon>
        <taxon>Corynebacterium</taxon>
    </lineage>
</organism>
<dbReference type="InterPro" id="IPR010987">
    <property type="entry name" value="Glutathione-S-Trfase_C-like"/>
</dbReference>
<evidence type="ECO:0000256" key="4">
    <source>
        <dbReference type="SAM" id="MobiDB-lite"/>
    </source>
</evidence>
<dbReference type="InterPro" id="IPR016639">
    <property type="entry name" value="GST_Omega/GSH"/>
</dbReference>
<dbReference type="AlphaFoldDB" id="A0A0B6TQX7"/>
<dbReference type="Pfam" id="PF13409">
    <property type="entry name" value="GST_N_2"/>
    <property type="match status" value="1"/>
</dbReference>
<dbReference type="EMBL" id="CP007790">
    <property type="protein sequence ID" value="AJK68674.1"/>
    <property type="molecule type" value="Genomic_DNA"/>
</dbReference>
<dbReference type="Gene3D" id="3.40.30.10">
    <property type="entry name" value="Glutaredoxin"/>
    <property type="match status" value="1"/>
</dbReference>
<dbReference type="RefSeq" id="WP_042621272.1">
    <property type="nucleotide sequence ID" value="NZ_CP007790.1"/>
</dbReference>
<evidence type="ECO:0000256" key="3">
    <source>
        <dbReference type="PIRSR" id="PIRSR015753-3"/>
    </source>
</evidence>
<name>A0A0B6TQX7_9CORY</name>
<evidence type="ECO:0000313" key="7">
    <source>
        <dbReference type="Proteomes" id="UP000031928"/>
    </source>
</evidence>
<dbReference type="InterPro" id="IPR040079">
    <property type="entry name" value="Glutathione_S-Trfase"/>
</dbReference>
<gene>
    <name evidence="6" type="ORF">B840_05290</name>
</gene>
<dbReference type="HOGENOM" id="CLU_037263_0_1_11"/>
<dbReference type="OrthoDB" id="9769158at2"/>
<dbReference type="SUPFAM" id="SSF47616">
    <property type="entry name" value="GST C-terminal domain-like"/>
    <property type="match status" value="1"/>
</dbReference>
<feature type="domain" description="GST C-terminal" evidence="5">
    <location>
        <begin position="177"/>
        <end position="301"/>
    </location>
</feature>